<sequence>MDAAVVSHAWPNYLAQSDARSGRVVRLKMGHQDVEIRPHPIGSHVSWLQNASFVSFESEYRHDKTRSTWFKDTADVGVSSICPPLVHLDIQMELAMRLRLQASKKQSSAIIQQEHSRIASTPFSNTHIPPLWLLFKQEQRNHTNLPLSPKSSRSAHPLARVLCPSPVSDKQPTIVEISRTWYSCKQTIEPDHGVCYVSNMAPDELAGLSQRVAVHDRSAAAQSTSVSDGDLAQELRHFSRQHKWDPFLDPDKLQTIESALDSDNPEKQAQIDRALAQEDSPYLEVRSSVPPSDNPDMPINTIRAWFLGIVLCTITAACNVMLSMHRSSASISSTVVQLVAYPLGVGLANVLPNKEHHVLGFAFNLNPGPFNVKEHTIITMMTAAGSTFSFAIDILLAQELFYRQRFGWGFQILLVISTQAMGFGAAGIARRYLVWPSSMVWPANLVTCTIMHSLHNHTSSDMPQPNGWRISRYRFFVIVSLAAFVYHWIPEVFAQFLSIFSFACWIAPQDVVVNQLFGAFTGLGLIPITFNWMTISSWLHSPLQTPLFAILNVGFGFLICIIGSVGLAYAGPDYYKYLPLSANKNWDRYAQVYNTSRILTPDYTVNETAYEEYSPILLGATFSLSYCMSFATLTSTITHCALFYGPDMWRRTRNYQSEKPDIHMKLMKRYKEAPEWWFAAVFAVSLVFGMISSQVWNTHLPWWAYLMCIIIALVFFIPIGIVQAVTNQQAGLNIITEMIIGLPGRPVAMMLFKSWGHMTAANGLIYISDMKIGHYMKIPPRSMFAAQAFAVFWLSIVQISTYNFLMRNISGMCSEEQTEGLTCPAAATVYNASVIWGVIGPKRVFGPGGL</sequence>
<feature type="transmembrane region" description="Helical" evidence="9">
    <location>
        <begin position="434"/>
        <end position="454"/>
    </location>
</feature>
<feature type="transmembrane region" description="Helical" evidence="9">
    <location>
        <begin position="676"/>
        <end position="696"/>
    </location>
</feature>
<feature type="transmembrane region" description="Helical" evidence="9">
    <location>
        <begin position="408"/>
        <end position="428"/>
    </location>
</feature>
<protein>
    <recommendedName>
        <fullName evidence="12">Sexual differentiation process protein isp4</fullName>
    </recommendedName>
</protein>
<dbReference type="Pfam" id="PF03169">
    <property type="entry name" value="OPT"/>
    <property type="match status" value="1"/>
</dbReference>
<dbReference type="Proteomes" id="UP000748025">
    <property type="component" value="Unassembled WGS sequence"/>
</dbReference>
<evidence type="ECO:0000256" key="7">
    <source>
        <dbReference type="ARBA" id="ARBA00022989"/>
    </source>
</evidence>
<dbReference type="OrthoDB" id="9986677at2759"/>
<feature type="transmembrane region" description="Helical" evidence="9">
    <location>
        <begin position="304"/>
        <end position="322"/>
    </location>
</feature>
<evidence type="ECO:0008006" key="12">
    <source>
        <dbReference type="Google" id="ProtNLM"/>
    </source>
</evidence>
<evidence type="ECO:0000256" key="1">
    <source>
        <dbReference type="ARBA" id="ARBA00004141"/>
    </source>
</evidence>
<keyword evidence="8 9" id="KW-0472">Membrane</keyword>
<keyword evidence="4 9" id="KW-0812">Transmembrane</keyword>
<keyword evidence="11" id="KW-1185">Reference proteome</keyword>
<dbReference type="NCBIfam" id="TIGR00728">
    <property type="entry name" value="OPT_sfam"/>
    <property type="match status" value="1"/>
</dbReference>
<feature type="transmembrane region" description="Helical" evidence="9">
    <location>
        <begin position="747"/>
        <end position="767"/>
    </location>
</feature>
<keyword evidence="5" id="KW-0571">Peptide transport</keyword>
<feature type="transmembrane region" description="Helical" evidence="9">
    <location>
        <begin position="616"/>
        <end position="644"/>
    </location>
</feature>
<evidence type="ECO:0000256" key="4">
    <source>
        <dbReference type="ARBA" id="ARBA00022692"/>
    </source>
</evidence>
<dbReference type="GO" id="GO:0035673">
    <property type="term" value="F:oligopeptide transmembrane transporter activity"/>
    <property type="evidence" value="ECO:0007669"/>
    <property type="project" value="InterPro"/>
</dbReference>
<evidence type="ECO:0000256" key="9">
    <source>
        <dbReference type="SAM" id="Phobius"/>
    </source>
</evidence>
<dbReference type="PANTHER" id="PTHR22601">
    <property type="entry name" value="ISP4 LIKE PROTEIN"/>
    <property type="match status" value="1"/>
</dbReference>
<evidence type="ECO:0000256" key="2">
    <source>
        <dbReference type="ARBA" id="ARBA00008807"/>
    </source>
</evidence>
<feature type="transmembrane region" description="Helical" evidence="9">
    <location>
        <begin position="787"/>
        <end position="805"/>
    </location>
</feature>
<comment type="similarity">
    <text evidence="2">Belongs to the oligopeptide OPT transporter family.</text>
</comment>
<feature type="transmembrane region" description="Helical" evidence="9">
    <location>
        <begin position="515"/>
        <end position="535"/>
    </location>
</feature>
<dbReference type="GO" id="GO:0016020">
    <property type="term" value="C:membrane"/>
    <property type="evidence" value="ECO:0007669"/>
    <property type="project" value="UniProtKB-SubCell"/>
</dbReference>
<keyword evidence="7 9" id="KW-1133">Transmembrane helix</keyword>
<name>A0A9P7N6U5_9HYPO</name>
<keyword evidence="6" id="KW-0653">Protein transport</keyword>
<gene>
    <name evidence="10" type="ORF">E4U43_002296</name>
</gene>
<feature type="transmembrane region" description="Helical" evidence="9">
    <location>
        <begin position="334"/>
        <end position="351"/>
    </location>
</feature>
<feature type="transmembrane region" description="Helical" evidence="9">
    <location>
        <begin position="547"/>
        <end position="570"/>
    </location>
</feature>
<feature type="transmembrane region" description="Helical" evidence="9">
    <location>
        <begin position="702"/>
        <end position="726"/>
    </location>
</feature>
<reference evidence="10" key="1">
    <citation type="journal article" date="2020" name="bioRxiv">
        <title>Whole genome comparisons of ergot fungi reveals the divergence and evolution of species within the genus Claviceps are the result of varying mechanisms driving genome evolution and host range expansion.</title>
        <authorList>
            <person name="Wyka S.A."/>
            <person name="Mondo S.J."/>
            <person name="Liu M."/>
            <person name="Dettman J."/>
            <person name="Nalam V."/>
            <person name="Broders K.D."/>
        </authorList>
    </citation>
    <scope>NUCLEOTIDE SEQUENCE</scope>
    <source>
        <strain evidence="10">CCC 602</strain>
    </source>
</reference>
<evidence type="ECO:0000256" key="5">
    <source>
        <dbReference type="ARBA" id="ARBA00022856"/>
    </source>
</evidence>
<comment type="caution">
    <text evidence="10">The sequence shown here is derived from an EMBL/GenBank/DDBJ whole genome shotgun (WGS) entry which is preliminary data.</text>
</comment>
<dbReference type="InterPro" id="IPR004648">
    <property type="entry name" value="Oligpept_transpt"/>
</dbReference>
<evidence type="ECO:0000313" key="11">
    <source>
        <dbReference type="Proteomes" id="UP000748025"/>
    </source>
</evidence>
<proteinExistence type="inferred from homology"/>
<evidence type="ECO:0000313" key="10">
    <source>
        <dbReference type="EMBL" id="KAG5999075.1"/>
    </source>
</evidence>
<dbReference type="NCBIfam" id="TIGR00727">
    <property type="entry name" value="ISP4_OPT"/>
    <property type="match status" value="1"/>
</dbReference>
<dbReference type="GO" id="GO:0015031">
    <property type="term" value="P:protein transport"/>
    <property type="evidence" value="ECO:0007669"/>
    <property type="project" value="UniProtKB-KW"/>
</dbReference>
<feature type="transmembrane region" description="Helical" evidence="9">
    <location>
        <begin position="377"/>
        <end position="396"/>
    </location>
</feature>
<keyword evidence="3" id="KW-0813">Transport</keyword>
<evidence type="ECO:0000256" key="8">
    <source>
        <dbReference type="ARBA" id="ARBA00023136"/>
    </source>
</evidence>
<evidence type="ECO:0000256" key="6">
    <source>
        <dbReference type="ARBA" id="ARBA00022927"/>
    </source>
</evidence>
<evidence type="ECO:0000256" key="3">
    <source>
        <dbReference type="ARBA" id="ARBA00022448"/>
    </source>
</evidence>
<accession>A0A9P7N6U5</accession>
<dbReference type="AlphaFoldDB" id="A0A9P7N6U5"/>
<feature type="transmembrane region" description="Helical" evidence="9">
    <location>
        <begin position="475"/>
        <end position="503"/>
    </location>
</feature>
<dbReference type="InterPro" id="IPR004813">
    <property type="entry name" value="OPT"/>
</dbReference>
<organism evidence="10 11">
    <name type="scientific">Claviceps pusilla</name>
    <dbReference type="NCBI Taxonomy" id="123648"/>
    <lineage>
        <taxon>Eukaryota</taxon>
        <taxon>Fungi</taxon>
        <taxon>Dikarya</taxon>
        <taxon>Ascomycota</taxon>
        <taxon>Pezizomycotina</taxon>
        <taxon>Sordariomycetes</taxon>
        <taxon>Hypocreomycetidae</taxon>
        <taxon>Hypocreales</taxon>
        <taxon>Clavicipitaceae</taxon>
        <taxon>Claviceps</taxon>
    </lineage>
</organism>
<dbReference type="EMBL" id="SRPW01001797">
    <property type="protein sequence ID" value="KAG5999075.1"/>
    <property type="molecule type" value="Genomic_DNA"/>
</dbReference>
<comment type="subcellular location">
    <subcellularLocation>
        <location evidence="1">Membrane</location>
        <topology evidence="1">Multi-pass membrane protein</topology>
    </subcellularLocation>
</comment>